<keyword evidence="6 8" id="KW-0408">Iron</keyword>
<proteinExistence type="inferred from homology"/>
<evidence type="ECO:0008006" key="12">
    <source>
        <dbReference type="Google" id="ProtNLM"/>
    </source>
</evidence>
<dbReference type="PANTHER" id="PTHR24279">
    <property type="entry name" value="CYTOCHROME P450"/>
    <property type="match status" value="1"/>
</dbReference>
<sequence>MAKYRSLLRLARRQLSTEAARSFDDIPGPKCVPMIGTAWKYLPFIEKEFTGDYDMGRLHVTNEKKYKEFGPIVREEVVPGVFIVSVFTPEDIEKVYKAEGKYPARRSHLAVQHFRLSRPHIYNSGGLLPTNGDEWWRLRSAFQKSLSKLQNVREFLPVGDAVVKDFLDRIVGDGADVEDWQPLAARLGLELTWTAMFGERLANFKRPGGQNLDTPARLMFAAESANFCILTTDNTEQLWKRWKTPAYRRIERHLSYIESILLPALLKKKHQIETRDPQEPVGLLEEYFSIKDVDFKDVTGMSVDLILGGIDTTSYTSSFLLWHLTQNPDVQEKLREESKRLLPEDSSQVTSEVLREALYARAVLKETFRLNPIAIGISRNLAEDTVLSGYMVPKNTLVITQNMVACRQIRYFEDPLKFKPDRWVKGSASYNQVSPYLVLPFSHGPRTCIARRLAEQNLLTLLIKLMRNYKLEWIGSGTVGIVTPLICKPDRPVKLRLTPWQ</sequence>
<dbReference type="InterPro" id="IPR050479">
    <property type="entry name" value="CYP11_CYP27_families"/>
</dbReference>
<evidence type="ECO:0000256" key="8">
    <source>
        <dbReference type="PIRSR" id="PIRSR602401-1"/>
    </source>
</evidence>
<reference evidence="10" key="1">
    <citation type="journal article" date="2014" name="PLoS ONE">
        <title>Transcriptome-Based Identification of ABC Transporters in the Western Tarnished Plant Bug Lygus hesperus.</title>
        <authorList>
            <person name="Hull J.J."/>
            <person name="Chaney K."/>
            <person name="Geib S.M."/>
            <person name="Fabrick J.A."/>
            <person name="Brent C.S."/>
            <person name="Walsh D."/>
            <person name="Lavine L.C."/>
        </authorList>
    </citation>
    <scope>NUCLEOTIDE SEQUENCE</scope>
</reference>
<name>A0A0A9ZC05_LYGHE</name>
<evidence type="ECO:0000256" key="4">
    <source>
        <dbReference type="ARBA" id="ARBA00022723"/>
    </source>
</evidence>
<dbReference type="CDD" id="cd11054">
    <property type="entry name" value="CYP24A1-like"/>
    <property type="match status" value="1"/>
</dbReference>
<comment type="similarity">
    <text evidence="2 9">Belongs to the cytochrome P450 family.</text>
</comment>
<dbReference type="AlphaFoldDB" id="A0A0A9ZC05"/>
<dbReference type="InterPro" id="IPR001128">
    <property type="entry name" value="Cyt_P450"/>
</dbReference>
<dbReference type="EMBL" id="GBHO01004264">
    <property type="protein sequence ID" value="JAG39340.1"/>
    <property type="molecule type" value="Transcribed_RNA"/>
</dbReference>
<keyword evidence="4 8" id="KW-0479">Metal-binding</keyword>
<dbReference type="PROSITE" id="PS00086">
    <property type="entry name" value="CYTOCHROME_P450"/>
    <property type="match status" value="1"/>
</dbReference>
<dbReference type="GO" id="GO:0016705">
    <property type="term" value="F:oxidoreductase activity, acting on paired donors, with incorporation or reduction of molecular oxygen"/>
    <property type="evidence" value="ECO:0007669"/>
    <property type="project" value="InterPro"/>
</dbReference>
<dbReference type="InterPro" id="IPR017972">
    <property type="entry name" value="Cyt_P450_CS"/>
</dbReference>
<protein>
    <recommendedName>
        <fullName evidence="12">Cytochrome P450 302a1, mitochondrial</fullName>
    </recommendedName>
</protein>
<evidence type="ECO:0000256" key="5">
    <source>
        <dbReference type="ARBA" id="ARBA00023002"/>
    </source>
</evidence>
<dbReference type="GO" id="GO:0020037">
    <property type="term" value="F:heme binding"/>
    <property type="evidence" value="ECO:0007669"/>
    <property type="project" value="InterPro"/>
</dbReference>
<gene>
    <name evidence="10" type="ORF">CM83_81066</name>
    <name evidence="11" type="ORF">CM83_81069</name>
</gene>
<evidence type="ECO:0000313" key="10">
    <source>
        <dbReference type="EMBL" id="JAG39340.1"/>
    </source>
</evidence>
<dbReference type="PRINTS" id="PR00463">
    <property type="entry name" value="EP450I"/>
</dbReference>
<dbReference type="Gene3D" id="1.10.630.10">
    <property type="entry name" value="Cytochrome P450"/>
    <property type="match status" value="1"/>
</dbReference>
<organism evidence="10">
    <name type="scientific">Lygus hesperus</name>
    <name type="common">Western plant bug</name>
    <dbReference type="NCBI Taxonomy" id="30085"/>
    <lineage>
        <taxon>Eukaryota</taxon>
        <taxon>Metazoa</taxon>
        <taxon>Ecdysozoa</taxon>
        <taxon>Arthropoda</taxon>
        <taxon>Hexapoda</taxon>
        <taxon>Insecta</taxon>
        <taxon>Pterygota</taxon>
        <taxon>Neoptera</taxon>
        <taxon>Paraneoptera</taxon>
        <taxon>Hemiptera</taxon>
        <taxon>Heteroptera</taxon>
        <taxon>Panheteroptera</taxon>
        <taxon>Cimicomorpha</taxon>
        <taxon>Miridae</taxon>
        <taxon>Mirini</taxon>
        <taxon>Lygus</taxon>
    </lineage>
</organism>
<dbReference type="Pfam" id="PF00067">
    <property type="entry name" value="p450"/>
    <property type="match status" value="1"/>
</dbReference>
<evidence type="ECO:0000256" key="3">
    <source>
        <dbReference type="ARBA" id="ARBA00022617"/>
    </source>
</evidence>
<keyword evidence="3 8" id="KW-0349">Heme</keyword>
<keyword evidence="7 9" id="KW-0503">Monooxygenase</keyword>
<dbReference type="SUPFAM" id="SSF48264">
    <property type="entry name" value="Cytochrome P450"/>
    <property type="match status" value="1"/>
</dbReference>
<feature type="binding site" description="axial binding residue" evidence="8">
    <location>
        <position position="448"/>
    </location>
    <ligand>
        <name>heme</name>
        <dbReference type="ChEBI" id="CHEBI:30413"/>
    </ligand>
    <ligandPart>
        <name>Fe</name>
        <dbReference type="ChEBI" id="CHEBI:18248"/>
    </ligandPart>
</feature>
<dbReference type="GO" id="GO:0005506">
    <property type="term" value="F:iron ion binding"/>
    <property type="evidence" value="ECO:0007669"/>
    <property type="project" value="InterPro"/>
</dbReference>
<keyword evidence="5 9" id="KW-0560">Oxidoreductase</keyword>
<evidence type="ECO:0000313" key="11">
    <source>
        <dbReference type="EMBL" id="JAG39341.1"/>
    </source>
</evidence>
<evidence type="ECO:0000256" key="7">
    <source>
        <dbReference type="ARBA" id="ARBA00023033"/>
    </source>
</evidence>
<evidence type="ECO:0000256" key="1">
    <source>
        <dbReference type="ARBA" id="ARBA00001971"/>
    </source>
</evidence>
<dbReference type="EMBL" id="GBHO01004263">
    <property type="protein sequence ID" value="JAG39341.1"/>
    <property type="molecule type" value="Transcribed_RNA"/>
</dbReference>
<dbReference type="GO" id="GO:0004497">
    <property type="term" value="F:monooxygenase activity"/>
    <property type="evidence" value="ECO:0007669"/>
    <property type="project" value="UniProtKB-KW"/>
</dbReference>
<dbReference type="InterPro" id="IPR036396">
    <property type="entry name" value="Cyt_P450_sf"/>
</dbReference>
<evidence type="ECO:0000256" key="6">
    <source>
        <dbReference type="ARBA" id="ARBA00023004"/>
    </source>
</evidence>
<dbReference type="InterPro" id="IPR002401">
    <property type="entry name" value="Cyt_P450_E_grp-I"/>
</dbReference>
<dbReference type="FunFam" id="1.10.630.10:FF:000006">
    <property type="entry name" value="Cytochrome P450 302a1, mitochondrial"/>
    <property type="match status" value="1"/>
</dbReference>
<dbReference type="PANTHER" id="PTHR24279:SF120">
    <property type="entry name" value="CYTOCHROME P450"/>
    <property type="match status" value="1"/>
</dbReference>
<accession>A0A0A9ZC05</accession>
<evidence type="ECO:0000256" key="9">
    <source>
        <dbReference type="RuleBase" id="RU000461"/>
    </source>
</evidence>
<evidence type="ECO:0000256" key="2">
    <source>
        <dbReference type="ARBA" id="ARBA00010617"/>
    </source>
</evidence>
<comment type="cofactor">
    <cofactor evidence="1 8">
        <name>heme</name>
        <dbReference type="ChEBI" id="CHEBI:30413"/>
    </cofactor>
</comment>
<reference evidence="10" key="2">
    <citation type="submission" date="2014-07" db="EMBL/GenBank/DDBJ databases">
        <authorList>
            <person name="Hull J."/>
        </authorList>
    </citation>
    <scope>NUCLEOTIDE SEQUENCE</scope>
</reference>
<dbReference type="PRINTS" id="PR00385">
    <property type="entry name" value="P450"/>
</dbReference>